<protein>
    <submittedName>
        <fullName evidence="1">Uncharacterized protein</fullName>
    </submittedName>
</protein>
<reference evidence="1" key="1">
    <citation type="submission" date="2014-11" db="EMBL/GenBank/DDBJ databases">
        <authorList>
            <person name="Amaro Gonzalez C."/>
        </authorList>
    </citation>
    <scope>NUCLEOTIDE SEQUENCE</scope>
</reference>
<evidence type="ECO:0000313" key="1">
    <source>
        <dbReference type="EMBL" id="JAH97208.1"/>
    </source>
</evidence>
<sequence length="56" mass="6513">MYTTYHLYMLGVCAHSTQKRLEHAVGRPVFLVTPQVHINLVHNLKKIERPERESGI</sequence>
<reference evidence="1" key="2">
    <citation type="journal article" date="2015" name="Fish Shellfish Immunol.">
        <title>Early steps in the European eel (Anguilla anguilla)-Vibrio vulnificus interaction in the gills: Role of the RtxA13 toxin.</title>
        <authorList>
            <person name="Callol A."/>
            <person name="Pajuelo D."/>
            <person name="Ebbesson L."/>
            <person name="Teles M."/>
            <person name="MacKenzie S."/>
            <person name="Amaro C."/>
        </authorList>
    </citation>
    <scope>NUCLEOTIDE SEQUENCE</scope>
</reference>
<dbReference type="EMBL" id="GBXM01011369">
    <property type="protein sequence ID" value="JAH97208.1"/>
    <property type="molecule type" value="Transcribed_RNA"/>
</dbReference>
<name>A0A0E9X679_ANGAN</name>
<dbReference type="AlphaFoldDB" id="A0A0E9X679"/>
<organism evidence="1">
    <name type="scientific">Anguilla anguilla</name>
    <name type="common">European freshwater eel</name>
    <name type="synonym">Muraena anguilla</name>
    <dbReference type="NCBI Taxonomy" id="7936"/>
    <lineage>
        <taxon>Eukaryota</taxon>
        <taxon>Metazoa</taxon>
        <taxon>Chordata</taxon>
        <taxon>Craniata</taxon>
        <taxon>Vertebrata</taxon>
        <taxon>Euteleostomi</taxon>
        <taxon>Actinopterygii</taxon>
        <taxon>Neopterygii</taxon>
        <taxon>Teleostei</taxon>
        <taxon>Anguilliformes</taxon>
        <taxon>Anguillidae</taxon>
        <taxon>Anguilla</taxon>
    </lineage>
</organism>
<proteinExistence type="predicted"/>
<accession>A0A0E9X679</accession>